<name>A0ABN3HXY4_9ACTN</name>
<keyword evidence="2" id="KW-0812">Transmembrane</keyword>
<organism evidence="4 5">
    <name type="scientific">Dactylosporangium salmoneum</name>
    <dbReference type="NCBI Taxonomy" id="53361"/>
    <lineage>
        <taxon>Bacteria</taxon>
        <taxon>Bacillati</taxon>
        <taxon>Actinomycetota</taxon>
        <taxon>Actinomycetes</taxon>
        <taxon>Micromonosporales</taxon>
        <taxon>Micromonosporaceae</taxon>
        <taxon>Dactylosporangium</taxon>
    </lineage>
</organism>
<evidence type="ECO:0000259" key="3">
    <source>
        <dbReference type="PROSITE" id="PS51175"/>
    </source>
</evidence>
<feature type="transmembrane region" description="Helical" evidence="2">
    <location>
        <begin position="21"/>
        <end position="41"/>
    </location>
</feature>
<feature type="domain" description="CBM6" evidence="3">
    <location>
        <begin position="122"/>
        <end position="244"/>
    </location>
</feature>
<evidence type="ECO:0000256" key="1">
    <source>
        <dbReference type="SAM" id="MobiDB-lite"/>
    </source>
</evidence>
<dbReference type="RefSeq" id="WP_344620041.1">
    <property type="nucleotide sequence ID" value="NZ_BAAARV010000123.1"/>
</dbReference>
<evidence type="ECO:0000313" key="5">
    <source>
        <dbReference type="Proteomes" id="UP001501444"/>
    </source>
</evidence>
<proteinExistence type="predicted"/>
<evidence type="ECO:0000256" key="2">
    <source>
        <dbReference type="SAM" id="Phobius"/>
    </source>
</evidence>
<dbReference type="EMBL" id="BAAARV010000123">
    <property type="protein sequence ID" value="GAA2390467.1"/>
    <property type="molecule type" value="Genomic_DNA"/>
</dbReference>
<feature type="compositionally biased region" description="Low complexity" evidence="1">
    <location>
        <begin position="59"/>
        <end position="119"/>
    </location>
</feature>
<dbReference type="Gene3D" id="2.60.120.260">
    <property type="entry name" value="Galactose-binding domain-like"/>
    <property type="match status" value="1"/>
</dbReference>
<keyword evidence="5" id="KW-1185">Reference proteome</keyword>
<dbReference type="PROSITE" id="PS51175">
    <property type="entry name" value="CBM6"/>
    <property type="match status" value="1"/>
</dbReference>
<keyword evidence="2" id="KW-0472">Membrane</keyword>
<keyword evidence="2" id="KW-1133">Transmembrane helix</keyword>
<evidence type="ECO:0000313" key="4">
    <source>
        <dbReference type="EMBL" id="GAA2390467.1"/>
    </source>
</evidence>
<dbReference type="SUPFAM" id="SSF49785">
    <property type="entry name" value="Galactose-binding domain-like"/>
    <property type="match status" value="1"/>
</dbReference>
<sequence>MIDGPADYTGRRRAGTHVQPRIVFIAVLLVVAAVALALRALPSRDNGHAEYAEGPVVPGPSATPAQGSPAASPPGSASPSAKPSSARPASASASPSRSSDSPTPGGAVSPSTGTTGTKSGVLIIEAEAPGNGRSGQMSVRDVPGASGGRVVTGVGNGHALQFAGVDVARRGEYKVTVAYLSTEQRQCYLGVGWQWLSVTFPASGGSGTVATVTVTMQLQAGRNTVEAGNTPGRWCPDLDRISVALS</sequence>
<protein>
    <recommendedName>
        <fullName evidence="3">CBM6 domain-containing protein</fullName>
    </recommendedName>
</protein>
<dbReference type="InterPro" id="IPR008979">
    <property type="entry name" value="Galactose-bd-like_sf"/>
</dbReference>
<feature type="region of interest" description="Disordered" evidence="1">
    <location>
        <begin position="51"/>
        <end position="119"/>
    </location>
</feature>
<reference evidence="4 5" key="1">
    <citation type="journal article" date="2019" name="Int. J. Syst. Evol. Microbiol.">
        <title>The Global Catalogue of Microorganisms (GCM) 10K type strain sequencing project: providing services to taxonomists for standard genome sequencing and annotation.</title>
        <authorList>
            <consortium name="The Broad Institute Genomics Platform"/>
            <consortium name="The Broad Institute Genome Sequencing Center for Infectious Disease"/>
            <person name="Wu L."/>
            <person name="Ma J."/>
        </authorList>
    </citation>
    <scope>NUCLEOTIDE SEQUENCE [LARGE SCALE GENOMIC DNA]</scope>
    <source>
        <strain evidence="4 5">JCM 3272</strain>
    </source>
</reference>
<dbReference type="Proteomes" id="UP001501444">
    <property type="component" value="Unassembled WGS sequence"/>
</dbReference>
<comment type="caution">
    <text evidence="4">The sequence shown here is derived from an EMBL/GenBank/DDBJ whole genome shotgun (WGS) entry which is preliminary data.</text>
</comment>
<gene>
    <name evidence="4" type="ORF">GCM10010170_102500</name>
</gene>
<dbReference type="InterPro" id="IPR005084">
    <property type="entry name" value="CBM6"/>
</dbReference>
<accession>A0ABN3HXY4</accession>